<sequence>DKFYCPDRKSVECTWFPAIRDYKRLVDVYEWVNNFEKMIEFQLKLVELEPSAENYTQLAALYAKVGDNQKAREYTQQAVEINPQTEAEAKTFLEQLESGSLLEQ</sequence>
<dbReference type="Pfam" id="PF13181">
    <property type="entry name" value="TPR_8"/>
    <property type="match status" value="1"/>
</dbReference>
<gene>
    <name evidence="1" type="ORF">S12H4_22174</name>
</gene>
<dbReference type="AlphaFoldDB" id="X1R093"/>
<comment type="caution">
    <text evidence="1">The sequence shown here is derived from an EMBL/GenBank/DDBJ whole genome shotgun (WGS) entry which is preliminary data.</text>
</comment>
<accession>X1R093</accession>
<dbReference type="InterPro" id="IPR019734">
    <property type="entry name" value="TPR_rpt"/>
</dbReference>
<dbReference type="PROSITE" id="PS50005">
    <property type="entry name" value="TPR"/>
    <property type="match status" value="1"/>
</dbReference>
<feature type="non-terminal residue" evidence="1">
    <location>
        <position position="1"/>
    </location>
</feature>
<proteinExistence type="predicted"/>
<dbReference type="Gene3D" id="1.25.40.10">
    <property type="entry name" value="Tetratricopeptide repeat domain"/>
    <property type="match status" value="1"/>
</dbReference>
<dbReference type="InterPro" id="IPR011990">
    <property type="entry name" value="TPR-like_helical_dom_sf"/>
</dbReference>
<protein>
    <submittedName>
        <fullName evidence="1">Uncharacterized protein</fullName>
    </submittedName>
</protein>
<dbReference type="SUPFAM" id="SSF48452">
    <property type="entry name" value="TPR-like"/>
    <property type="match status" value="1"/>
</dbReference>
<name>X1R093_9ZZZZ</name>
<reference evidence="1" key="1">
    <citation type="journal article" date="2014" name="Front. Microbiol.">
        <title>High frequency of phylogenetically diverse reductive dehalogenase-homologous genes in deep subseafloor sedimentary metagenomes.</title>
        <authorList>
            <person name="Kawai M."/>
            <person name="Futagami T."/>
            <person name="Toyoda A."/>
            <person name="Takaki Y."/>
            <person name="Nishi S."/>
            <person name="Hori S."/>
            <person name="Arai W."/>
            <person name="Tsubouchi T."/>
            <person name="Morono Y."/>
            <person name="Uchiyama I."/>
            <person name="Ito T."/>
            <person name="Fujiyama A."/>
            <person name="Inagaki F."/>
            <person name="Takami H."/>
        </authorList>
    </citation>
    <scope>NUCLEOTIDE SEQUENCE</scope>
    <source>
        <strain evidence="1">Expedition CK06-06</strain>
    </source>
</reference>
<evidence type="ECO:0000313" key="1">
    <source>
        <dbReference type="EMBL" id="GAI73948.1"/>
    </source>
</evidence>
<dbReference type="EMBL" id="BARW01011518">
    <property type="protein sequence ID" value="GAI73948.1"/>
    <property type="molecule type" value="Genomic_DNA"/>
</dbReference>
<dbReference type="PROSITE" id="PS50293">
    <property type="entry name" value="TPR_REGION"/>
    <property type="match status" value="1"/>
</dbReference>
<organism evidence="1">
    <name type="scientific">marine sediment metagenome</name>
    <dbReference type="NCBI Taxonomy" id="412755"/>
    <lineage>
        <taxon>unclassified sequences</taxon>
        <taxon>metagenomes</taxon>
        <taxon>ecological metagenomes</taxon>
    </lineage>
</organism>